<dbReference type="EMBL" id="CAXKWB010010041">
    <property type="protein sequence ID" value="CAL4096572.1"/>
    <property type="molecule type" value="Genomic_DNA"/>
</dbReference>
<dbReference type="GO" id="GO:0007165">
    <property type="term" value="P:signal transduction"/>
    <property type="evidence" value="ECO:0007669"/>
    <property type="project" value="TreeGrafter"/>
</dbReference>
<proteinExistence type="inferred from homology"/>
<feature type="transmembrane region" description="Helical" evidence="6">
    <location>
        <begin position="178"/>
        <end position="198"/>
    </location>
</feature>
<dbReference type="InterPro" id="IPR036938">
    <property type="entry name" value="PAP2/HPO_sf"/>
</dbReference>
<dbReference type="CDD" id="cd03384">
    <property type="entry name" value="PAP2_wunen"/>
    <property type="match status" value="1"/>
</dbReference>
<keyword evidence="3 6" id="KW-0812">Transmembrane</keyword>
<evidence type="ECO:0000256" key="4">
    <source>
        <dbReference type="ARBA" id="ARBA00022989"/>
    </source>
</evidence>
<dbReference type="InterPro" id="IPR043216">
    <property type="entry name" value="PAP-like"/>
</dbReference>
<keyword evidence="4 6" id="KW-1133">Transmembrane helix</keyword>
<dbReference type="AlphaFoldDB" id="A0AAV2QQC1"/>
<dbReference type="Proteomes" id="UP001497623">
    <property type="component" value="Unassembled WGS sequence"/>
</dbReference>
<evidence type="ECO:0000256" key="2">
    <source>
        <dbReference type="ARBA" id="ARBA00008816"/>
    </source>
</evidence>
<feature type="non-terminal residue" evidence="8">
    <location>
        <position position="263"/>
    </location>
</feature>
<evidence type="ECO:0000313" key="8">
    <source>
        <dbReference type="EMBL" id="CAL4096572.1"/>
    </source>
</evidence>
<comment type="similarity">
    <text evidence="2">Belongs to the PA-phosphatase related phosphoesterase family.</text>
</comment>
<evidence type="ECO:0000259" key="7">
    <source>
        <dbReference type="SMART" id="SM00014"/>
    </source>
</evidence>
<dbReference type="PANTHER" id="PTHR10165">
    <property type="entry name" value="LIPID PHOSPHATE PHOSPHATASE"/>
    <property type="match status" value="1"/>
</dbReference>
<keyword evidence="9" id="KW-1185">Reference proteome</keyword>
<sequence>MVAPFHRGFFCDDASLTYPYHSSTVSNGMLMCIMFILPIVVFIIVEWWRLRSQDSGIKSSKICGRNIHPLLGAAGASFGIYWLGLTVAFMINMLIKFSIGRLRPHFIEVCKPDWSQIQCYTSDGKPAYVDPIPCTGEQNSKMLNSRLSFPSGHASLSMFTMLYLTIYLHVHLRMRYTCVLRVIFQVAFLTIALYTGLSRIHDYKHHWEDVLAGFVEGIIEALLWTNYVANLVPKKSRHPVTIVQDNEKERIAETEEHLMEKVI</sequence>
<comment type="subcellular location">
    <subcellularLocation>
        <location evidence="1">Membrane</location>
        <topology evidence="1">Multi-pass membrane protein</topology>
    </subcellularLocation>
</comment>
<feature type="transmembrane region" description="Helical" evidence="6">
    <location>
        <begin position="28"/>
        <end position="48"/>
    </location>
</feature>
<evidence type="ECO:0000256" key="6">
    <source>
        <dbReference type="SAM" id="Phobius"/>
    </source>
</evidence>
<evidence type="ECO:0000256" key="3">
    <source>
        <dbReference type="ARBA" id="ARBA00022692"/>
    </source>
</evidence>
<keyword evidence="5 6" id="KW-0472">Membrane</keyword>
<dbReference type="PANTHER" id="PTHR10165:SF103">
    <property type="entry name" value="PHOSPHOLIPID PHOSPHATASE HOMOLOG 1.2 HOMOLOG"/>
    <property type="match status" value="1"/>
</dbReference>
<protein>
    <recommendedName>
        <fullName evidence="7">Phosphatidic acid phosphatase type 2/haloperoxidase domain-containing protein</fullName>
    </recommendedName>
</protein>
<accession>A0AAV2QQC1</accession>
<dbReference type="GO" id="GO:0006644">
    <property type="term" value="P:phospholipid metabolic process"/>
    <property type="evidence" value="ECO:0007669"/>
    <property type="project" value="InterPro"/>
</dbReference>
<feature type="domain" description="Phosphatidic acid phosphatase type 2/haloperoxidase" evidence="7">
    <location>
        <begin position="78"/>
        <end position="225"/>
    </location>
</feature>
<dbReference type="GO" id="GO:0005886">
    <property type="term" value="C:plasma membrane"/>
    <property type="evidence" value="ECO:0007669"/>
    <property type="project" value="TreeGrafter"/>
</dbReference>
<dbReference type="Pfam" id="PF01569">
    <property type="entry name" value="PAP2"/>
    <property type="match status" value="1"/>
</dbReference>
<feature type="transmembrane region" description="Helical" evidence="6">
    <location>
        <begin position="69"/>
        <end position="95"/>
    </location>
</feature>
<comment type="caution">
    <text evidence="8">The sequence shown here is derived from an EMBL/GenBank/DDBJ whole genome shotgun (WGS) entry which is preliminary data.</text>
</comment>
<dbReference type="GO" id="GO:0046839">
    <property type="term" value="P:phospholipid dephosphorylation"/>
    <property type="evidence" value="ECO:0007669"/>
    <property type="project" value="TreeGrafter"/>
</dbReference>
<dbReference type="GO" id="GO:0008195">
    <property type="term" value="F:phosphatidate phosphatase activity"/>
    <property type="evidence" value="ECO:0007669"/>
    <property type="project" value="TreeGrafter"/>
</dbReference>
<organism evidence="8 9">
    <name type="scientific">Meganyctiphanes norvegica</name>
    <name type="common">Northern krill</name>
    <name type="synonym">Thysanopoda norvegica</name>
    <dbReference type="NCBI Taxonomy" id="48144"/>
    <lineage>
        <taxon>Eukaryota</taxon>
        <taxon>Metazoa</taxon>
        <taxon>Ecdysozoa</taxon>
        <taxon>Arthropoda</taxon>
        <taxon>Crustacea</taxon>
        <taxon>Multicrustacea</taxon>
        <taxon>Malacostraca</taxon>
        <taxon>Eumalacostraca</taxon>
        <taxon>Eucarida</taxon>
        <taxon>Euphausiacea</taxon>
        <taxon>Euphausiidae</taxon>
        <taxon>Meganyctiphanes</taxon>
    </lineage>
</organism>
<feature type="transmembrane region" description="Helical" evidence="6">
    <location>
        <begin position="147"/>
        <end position="166"/>
    </location>
</feature>
<dbReference type="SUPFAM" id="SSF48317">
    <property type="entry name" value="Acid phosphatase/Vanadium-dependent haloperoxidase"/>
    <property type="match status" value="1"/>
</dbReference>
<evidence type="ECO:0000256" key="1">
    <source>
        <dbReference type="ARBA" id="ARBA00004141"/>
    </source>
</evidence>
<reference evidence="8 9" key="1">
    <citation type="submission" date="2024-05" db="EMBL/GenBank/DDBJ databases">
        <authorList>
            <person name="Wallberg A."/>
        </authorList>
    </citation>
    <scope>NUCLEOTIDE SEQUENCE [LARGE SCALE GENOMIC DNA]</scope>
</reference>
<dbReference type="Gene3D" id="1.20.144.10">
    <property type="entry name" value="Phosphatidic acid phosphatase type 2/haloperoxidase"/>
    <property type="match status" value="1"/>
</dbReference>
<evidence type="ECO:0000256" key="5">
    <source>
        <dbReference type="ARBA" id="ARBA00023136"/>
    </source>
</evidence>
<evidence type="ECO:0000313" key="9">
    <source>
        <dbReference type="Proteomes" id="UP001497623"/>
    </source>
</evidence>
<dbReference type="InterPro" id="IPR000326">
    <property type="entry name" value="PAP2/HPO"/>
</dbReference>
<name>A0AAV2QQC1_MEGNR</name>
<feature type="transmembrane region" description="Helical" evidence="6">
    <location>
        <begin position="210"/>
        <end position="229"/>
    </location>
</feature>
<dbReference type="SMART" id="SM00014">
    <property type="entry name" value="acidPPc"/>
    <property type="match status" value="1"/>
</dbReference>
<gene>
    <name evidence="8" type="ORF">MNOR_LOCUS15789</name>
</gene>